<keyword evidence="2" id="KW-1185">Reference proteome</keyword>
<accession>A0ACB9DIR7</accession>
<gene>
    <name evidence="1" type="ORF">L6452_08817</name>
</gene>
<dbReference type="Proteomes" id="UP001055879">
    <property type="component" value="Linkage Group LG03"/>
</dbReference>
<reference evidence="2" key="1">
    <citation type="journal article" date="2022" name="Mol. Ecol. Resour.">
        <title>The genomes of chicory, endive, great burdock and yacon provide insights into Asteraceae palaeo-polyploidization history and plant inulin production.</title>
        <authorList>
            <person name="Fan W."/>
            <person name="Wang S."/>
            <person name="Wang H."/>
            <person name="Wang A."/>
            <person name="Jiang F."/>
            <person name="Liu H."/>
            <person name="Zhao H."/>
            <person name="Xu D."/>
            <person name="Zhang Y."/>
        </authorList>
    </citation>
    <scope>NUCLEOTIDE SEQUENCE [LARGE SCALE GENOMIC DNA]</scope>
    <source>
        <strain evidence="2">cv. Niubang</strain>
    </source>
</reference>
<dbReference type="EMBL" id="CM042049">
    <property type="protein sequence ID" value="KAI3746386.1"/>
    <property type="molecule type" value="Genomic_DNA"/>
</dbReference>
<evidence type="ECO:0000313" key="2">
    <source>
        <dbReference type="Proteomes" id="UP001055879"/>
    </source>
</evidence>
<evidence type="ECO:0000313" key="1">
    <source>
        <dbReference type="EMBL" id="KAI3746386.1"/>
    </source>
</evidence>
<comment type="caution">
    <text evidence="1">The sequence shown here is derived from an EMBL/GenBank/DDBJ whole genome shotgun (WGS) entry which is preliminary data.</text>
</comment>
<protein>
    <submittedName>
        <fullName evidence="1">Uncharacterized protein</fullName>
    </submittedName>
</protein>
<organism evidence="1 2">
    <name type="scientific">Arctium lappa</name>
    <name type="common">Greater burdock</name>
    <name type="synonym">Lappa major</name>
    <dbReference type="NCBI Taxonomy" id="4217"/>
    <lineage>
        <taxon>Eukaryota</taxon>
        <taxon>Viridiplantae</taxon>
        <taxon>Streptophyta</taxon>
        <taxon>Embryophyta</taxon>
        <taxon>Tracheophyta</taxon>
        <taxon>Spermatophyta</taxon>
        <taxon>Magnoliopsida</taxon>
        <taxon>eudicotyledons</taxon>
        <taxon>Gunneridae</taxon>
        <taxon>Pentapetalae</taxon>
        <taxon>asterids</taxon>
        <taxon>campanulids</taxon>
        <taxon>Asterales</taxon>
        <taxon>Asteraceae</taxon>
        <taxon>Carduoideae</taxon>
        <taxon>Cardueae</taxon>
        <taxon>Arctiinae</taxon>
        <taxon>Arctium</taxon>
    </lineage>
</organism>
<name>A0ACB9DIR7_ARCLA</name>
<sequence length="125" mass="14539">MVRPVRNPTIYFSDEDSNNVQSDNPADVSEHKDIMKIVTLYDEVVKAEFIKKIEERLQFIDLLKECFKICLNEINQKKAFAQDLLTPEKFTIQIDIADLIKKQQDAIFVIKESEAQPVQIEPQVK</sequence>
<reference evidence="1 2" key="2">
    <citation type="journal article" date="2022" name="Mol. Ecol. Resour.">
        <title>The genomes of chicory, endive, great burdock and yacon provide insights into Asteraceae paleo-polyploidization history and plant inulin production.</title>
        <authorList>
            <person name="Fan W."/>
            <person name="Wang S."/>
            <person name="Wang H."/>
            <person name="Wang A."/>
            <person name="Jiang F."/>
            <person name="Liu H."/>
            <person name="Zhao H."/>
            <person name="Xu D."/>
            <person name="Zhang Y."/>
        </authorList>
    </citation>
    <scope>NUCLEOTIDE SEQUENCE [LARGE SCALE GENOMIC DNA]</scope>
    <source>
        <strain evidence="2">cv. Niubang</strain>
    </source>
</reference>
<proteinExistence type="predicted"/>